<dbReference type="OrthoDB" id="9805924at2"/>
<dbReference type="PANTHER" id="PTHR43877:SF2">
    <property type="entry name" value="AMINOALKYLPHOSPHONATE N-ACETYLTRANSFERASE-RELATED"/>
    <property type="match status" value="1"/>
</dbReference>
<dbReference type="SUPFAM" id="SSF55729">
    <property type="entry name" value="Acyl-CoA N-acyltransferases (Nat)"/>
    <property type="match status" value="1"/>
</dbReference>
<dbReference type="Pfam" id="PF00583">
    <property type="entry name" value="Acetyltransf_1"/>
    <property type="match status" value="1"/>
</dbReference>
<dbReference type="PROSITE" id="PS51186">
    <property type="entry name" value="GNAT"/>
    <property type="match status" value="1"/>
</dbReference>
<name>A0A0N9I4R8_9PSEU</name>
<dbReference type="CDD" id="cd04301">
    <property type="entry name" value="NAT_SF"/>
    <property type="match status" value="1"/>
</dbReference>
<evidence type="ECO:0000259" key="3">
    <source>
        <dbReference type="PROSITE" id="PS51186"/>
    </source>
</evidence>
<keyword evidence="1" id="KW-0808">Transferase</keyword>
<keyword evidence="2" id="KW-0012">Acyltransferase</keyword>
<evidence type="ECO:0000256" key="1">
    <source>
        <dbReference type="ARBA" id="ARBA00022679"/>
    </source>
</evidence>
<keyword evidence="5" id="KW-1185">Reference proteome</keyword>
<dbReference type="InterPro" id="IPR050832">
    <property type="entry name" value="Bact_Acetyltransf"/>
</dbReference>
<organism evidence="4 5">
    <name type="scientific">Kibdelosporangium phytohabitans</name>
    <dbReference type="NCBI Taxonomy" id="860235"/>
    <lineage>
        <taxon>Bacteria</taxon>
        <taxon>Bacillati</taxon>
        <taxon>Actinomycetota</taxon>
        <taxon>Actinomycetes</taxon>
        <taxon>Pseudonocardiales</taxon>
        <taxon>Pseudonocardiaceae</taxon>
        <taxon>Kibdelosporangium</taxon>
    </lineage>
</organism>
<dbReference type="Gene3D" id="3.40.630.30">
    <property type="match status" value="1"/>
</dbReference>
<accession>A0A0N9I4R8</accession>
<dbReference type="AlphaFoldDB" id="A0A0N9I4R8"/>
<dbReference type="InterPro" id="IPR016181">
    <property type="entry name" value="Acyl_CoA_acyltransferase"/>
</dbReference>
<sequence length="148" mass="16222">MAAVSHHIVELDENTTELAYPALKELRPHLAGPAEFAEQVRLQRTEGYRLAVAHDADGTVVSAAGFRLVTSLAWGQHIYIDDLCTLPAARGQGHASALLEWVDAEALRLGLTEVHLDSGTHRHAAHRRYLSSGYVIPAFHFRKELGAP</sequence>
<dbReference type="KEGG" id="kphy:AOZ06_22875"/>
<protein>
    <recommendedName>
        <fullName evidence="3">N-acetyltransferase domain-containing protein</fullName>
    </recommendedName>
</protein>
<evidence type="ECO:0000256" key="2">
    <source>
        <dbReference type="ARBA" id="ARBA00023315"/>
    </source>
</evidence>
<proteinExistence type="predicted"/>
<dbReference type="EMBL" id="CP012752">
    <property type="protein sequence ID" value="ALG09373.1"/>
    <property type="molecule type" value="Genomic_DNA"/>
</dbReference>
<dbReference type="GO" id="GO:0016747">
    <property type="term" value="F:acyltransferase activity, transferring groups other than amino-acyl groups"/>
    <property type="evidence" value="ECO:0007669"/>
    <property type="project" value="InterPro"/>
</dbReference>
<feature type="domain" description="N-acetyltransferase" evidence="3">
    <location>
        <begin position="9"/>
        <end position="148"/>
    </location>
</feature>
<reference evidence="4 5" key="1">
    <citation type="submission" date="2015-07" db="EMBL/GenBank/DDBJ databases">
        <title>Genome sequencing of Kibdelosporangium phytohabitans.</title>
        <authorList>
            <person name="Qin S."/>
            <person name="Xing K."/>
        </authorList>
    </citation>
    <scope>NUCLEOTIDE SEQUENCE [LARGE SCALE GENOMIC DNA]</scope>
    <source>
        <strain evidence="4 5">KLBMP1111</strain>
    </source>
</reference>
<evidence type="ECO:0000313" key="5">
    <source>
        <dbReference type="Proteomes" id="UP000063699"/>
    </source>
</evidence>
<dbReference type="Proteomes" id="UP000063699">
    <property type="component" value="Chromosome"/>
</dbReference>
<evidence type="ECO:0000313" key="4">
    <source>
        <dbReference type="EMBL" id="ALG09373.1"/>
    </source>
</evidence>
<dbReference type="PANTHER" id="PTHR43877">
    <property type="entry name" value="AMINOALKYLPHOSPHONATE N-ACETYLTRANSFERASE-RELATED-RELATED"/>
    <property type="match status" value="1"/>
</dbReference>
<dbReference type="InterPro" id="IPR000182">
    <property type="entry name" value="GNAT_dom"/>
</dbReference>
<gene>
    <name evidence="4" type="ORF">AOZ06_22875</name>
</gene>